<dbReference type="PANTHER" id="PTHR47268">
    <property type="entry name" value="ACYLPHOSPHATASE"/>
    <property type="match status" value="1"/>
</dbReference>
<evidence type="ECO:0000256" key="5">
    <source>
        <dbReference type="PROSITE-ProRule" id="PRU00520"/>
    </source>
</evidence>
<protein>
    <recommendedName>
        <fullName evidence="3 5">Acylphosphatase</fullName>
        <ecNumber evidence="2 5">3.6.1.7</ecNumber>
    </recommendedName>
</protein>
<feature type="domain" description="Acylphosphatase-like" evidence="8">
    <location>
        <begin position="5"/>
        <end position="90"/>
    </location>
</feature>
<reference evidence="9" key="1">
    <citation type="journal article" date="2014" name="Int. J. Syst. Evol. Microbiol.">
        <title>Complete genome sequence of Corynebacterium casei LMG S-19264T (=DSM 44701T), isolated from a smear-ripened cheese.</title>
        <authorList>
            <consortium name="US DOE Joint Genome Institute (JGI-PGF)"/>
            <person name="Walter F."/>
            <person name="Albersmeier A."/>
            <person name="Kalinowski J."/>
            <person name="Ruckert C."/>
        </authorList>
    </citation>
    <scope>NUCLEOTIDE SEQUENCE</scope>
    <source>
        <strain evidence="9">CGMCC 1.7086</strain>
    </source>
</reference>
<evidence type="ECO:0000256" key="1">
    <source>
        <dbReference type="ARBA" id="ARBA00005614"/>
    </source>
</evidence>
<dbReference type="PROSITE" id="PS00150">
    <property type="entry name" value="ACYLPHOSPHATASE_1"/>
    <property type="match status" value="1"/>
</dbReference>
<evidence type="ECO:0000313" key="10">
    <source>
        <dbReference type="Proteomes" id="UP000606935"/>
    </source>
</evidence>
<dbReference type="PROSITE" id="PS00151">
    <property type="entry name" value="ACYLPHOSPHATASE_2"/>
    <property type="match status" value="1"/>
</dbReference>
<dbReference type="Gene3D" id="3.30.70.100">
    <property type="match status" value="1"/>
</dbReference>
<dbReference type="PROSITE" id="PS51160">
    <property type="entry name" value="ACYLPHOSPHATASE_3"/>
    <property type="match status" value="1"/>
</dbReference>
<dbReference type="EMBL" id="BMLS01000006">
    <property type="protein sequence ID" value="GGO73197.1"/>
    <property type="molecule type" value="Genomic_DNA"/>
</dbReference>
<dbReference type="AlphaFoldDB" id="A0A917Z2H9"/>
<gene>
    <name evidence="9" type="primary">acyP</name>
    <name evidence="9" type="ORF">GCM10010982_33170</name>
</gene>
<dbReference type="NCBIfam" id="NF011000">
    <property type="entry name" value="PRK14426.1"/>
    <property type="match status" value="1"/>
</dbReference>
<dbReference type="Pfam" id="PF00708">
    <property type="entry name" value="Acylphosphatase"/>
    <property type="match status" value="1"/>
</dbReference>
<dbReference type="Proteomes" id="UP000606935">
    <property type="component" value="Unassembled WGS sequence"/>
</dbReference>
<evidence type="ECO:0000256" key="7">
    <source>
        <dbReference type="RuleBase" id="RU004168"/>
    </source>
</evidence>
<dbReference type="InterPro" id="IPR001792">
    <property type="entry name" value="Acylphosphatase-like_dom"/>
</dbReference>
<dbReference type="PRINTS" id="PR00112">
    <property type="entry name" value="ACYLPHPHTASE"/>
</dbReference>
<keyword evidence="10" id="KW-1185">Reference proteome</keyword>
<comment type="caution">
    <text evidence="9">The sequence shown here is derived from an EMBL/GenBank/DDBJ whole genome shotgun (WGS) entry which is preliminary data.</text>
</comment>
<dbReference type="InterPro" id="IPR017968">
    <property type="entry name" value="Acylphosphatase_CS"/>
</dbReference>
<proteinExistence type="inferred from homology"/>
<sequence length="90" mass="9869">MAKQCVKIRVEGRVQGVFFRKHTQQQALQLGLTGYAKNLSDGAVEVVACGDEAALCQLITYVRQGPPGSQVVFSDSIVRDYQSFCGFEIL</sequence>
<accession>A0A917Z2H9</accession>
<feature type="active site" evidence="5">
    <location>
        <position position="20"/>
    </location>
</feature>
<evidence type="ECO:0000259" key="8">
    <source>
        <dbReference type="PROSITE" id="PS51160"/>
    </source>
</evidence>
<dbReference type="GO" id="GO:0003998">
    <property type="term" value="F:acylphosphatase activity"/>
    <property type="evidence" value="ECO:0007669"/>
    <property type="project" value="UniProtKB-EC"/>
</dbReference>
<comment type="similarity">
    <text evidence="1 7">Belongs to the acylphosphatase family.</text>
</comment>
<organism evidence="9 10">
    <name type="scientific">Bowmanella pacifica</name>
    <dbReference type="NCBI Taxonomy" id="502051"/>
    <lineage>
        <taxon>Bacteria</taxon>
        <taxon>Pseudomonadati</taxon>
        <taxon>Pseudomonadota</taxon>
        <taxon>Gammaproteobacteria</taxon>
        <taxon>Alteromonadales</taxon>
        <taxon>Alteromonadaceae</taxon>
        <taxon>Bowmanella</taxon>
    </lineage>
</organism>
<evidence type="ECO:0000256" key="4">
    <source>
        <dbReference type="ARBA" id="ARBA00047645"/>
    </source>
</evidence>
<evidence type="ECO:0000256" key="3">
    <source>
        <dbReference type="ARBA" id="ARBA00015991"/>
    </source>
</evidence>
<comment type="catalytic activity">
    <reaction evidence="4 5 6">
        <text>an acyl phosphate + H2O = a carboxylate + phosphate + H(+)</text>
        <dbReference type="Rhea" id="RHEA:14965"/>
        <dbReference type="ChEBI" id="CHEBI:15377"/>
        <dbReference type="ChEBI" id="CHEBI:15378"/>
        <dbReference type="ChEBI" id="CHEBI:29067"/>
        <dbReference type="ChEBI" id="CHEBI:43474"/>
        <dbReference type="ChEBI" id="CHEBI:59918"/>
        <dbReference type="EC" id="3.6.1.7"/>
    </reaction>
</comment>
<dbReference type="EC" id="3.6.1.7" evidence="2 5"/>
<name>A0A917Z2H9_9ALTE</name>
<dbReference type="InterPro" id="IPR036046">
    <property type="entry name" value="Acylphosphatase-like_dom_sf"/>
</dbReference>
<dbReference type="InterPro" id="IPR020456">
    <property type="entry name" value="Acylphosphatase"/>
</dbReference>
<dbReference type="PANTHER" id="PTHR47268:SF4">
    <property type="entry name" value="ACYLPHOSPHATASE"/>
    <property type="match status" value="1"/>
</dbReference>
<dbReference type="RefSeq" id="WP_188697757.1">
    <property type="nucleotide sequence ID" value="NZ_BMLS01000006.1"/>
</dbReference>
<evidence type="ECO:0000256" key="2">
    <source>
        <dbReference type="ARBA" id="ARBA00012150"/>
    </source>
</evidence>
<feature type="active site" evidence="5">
    <location>
        <position position="38"/>
    </location>
</feature>
<dbReference type="SUPFAM" id="SSF54975">
    <property type="entry name" value="Acylphosphatase/BLUF domain-like"/>
    <property type="match status" value="1"/>
</dbReference>
<keyword evidence="5 6" id="KW-0378">Hydrolase</keyword>
<evidence type="ECO:0000256" key="6">
    <source>
        <dbReference type="RuleBase" id="RU000553"/>
    </source>
</evidence>
<evidence type="ECO:0000313" key="9">
    <source>
        <dbReference type="EMBL" id="GGO73197.1"/>
    </source>
</evidence>
<reference evidence="9" key="2">
    <citation type="submission" date="2020-09" db="EMBL/GenBank/DDBJ databases">
        <authorList>
            <person name="Sun Q."/>
            <person name="Zhou Y."/>
        </authorList>
    </citation>
    <scope>NUCLEOTIDE SEQUENCE</scope>
    <source>
        <strain evidence="9">CGMCC 1.7086</strain>
    </source>
</reference>